<evidence type="ECO:0000313" key="3">
    <source>
        <dbReference type="Proteomes" id="UP000642107"/>
    </source>
</evidence>
<evidence type="ECO:0000313" key="2">
    <source>
        <dbReference type="EMBL" id="MBD9699505.1"/>
    </source>
</evidence>
<name>A0ABR9DU19_9MICO</name>
<keyword evidence="3" id="KW-1185">Reference proteome</keyword>
<accession>A0ABR9DU19</accession>
<keyword evidence="1" id="KW-0812">Transmembrane</keyword>
<feature type="transmembrane region" description="Helical" evidence="1">
    <location>
        <begin position="159"/>
        <end position="180"/>
    </location>
</feature>
<gene>
    <name evidence="2" type="ORF">IGS67_08380</name>
</gene>
<organism evidence="2 3">
    <name type="scientific">Flavimobilis rhizosphaerae</name>
    <dbReference type="NCBI Taxonomy" id="2775421"/>
    <lineage>
        <taxon>Bacteria</taxon>
        <taxon>Bacillati</taxon>
        <taxon>Actinomycetota</taxon>
        <taxon>Actinomycetes</taxon>
        <taxon>Micrococcales</taxon>
        <taxon>Jonesiaceae</taxon>
        <taxon>Flavimobilis</taxon>
    </lineage>
</organism>
<feature type="transmembrane region" description="Helical" evidence="1">
    <location>
        <begin position="37"/>
        <end position="55"/>
    </location>
</feature>
<comment type="caution">
    <text evidence="2">The sequence shown here is derived from an EMBL/GenBank/DDBJ whole genome shotgun (WGS) entry which is preliminary data.</text>
</comment>
<evidence type="ECO:0000256" key="1">
    <source>
        <dbReference type="SAM" id="Phobius"/>
    </source>
</evidence>
<sequence length="213" mass="21634">MTDDTQDDATLDAAASLALIDAQRATVVQRAEPSPTYLFAVWGLAWVVGYTVMGWGSRTHDGPPGAVAGTAFAVLLVGAGVATGIHIARRSGGVRGPSARAGAMFGWSWFIAFAAVNLVMAGLTQAGANDTVVALGWNALSALVVGMLYLAGGAVWQELTMYLLGAWIVLVGGAATLAGVPGVYTVMAAAGGGGMLLAALVTFALARRRRAQA</sequence>
<dbReference type="EMBL" id="JACZDF010000003">
    <property type="protein sequence ID" value="MBD9699505.1"/>
    <property type="molecule type" value="Genomic_DNA"/>
</dbReference>
<keyword evidence="1" id="KW-1133">Transmembrane helix</keyword>
<reference evidence="2 3" key="1">
    <citation type="submission" date="2020-09" db="EMBL/GenBank/DDBJ databases">
        <title>Flavimobilis rhizosphaerae sp. nov., isolated from rhizosphere soil of Spartina alterniflora.</title>
        <authorList>
            <person name="Hanqin C."/>
        </authorList>
    </citation>
    <scope>NUCLEOTIDE SEQUENCE [LARGE SCALE GENOMIC DNA]</scope>
    <source>
        <strain evidence="2 3">GY 10621</strain>
    </source>
</reference>
<feature type="transmembrane region" description="Helical" evidence="1">
    <location>
        <begin position="134"/>
        <end position="152"/>
    </location>
</feature>
<keyword evidence="1" id="KW-0472">Membrane</keyword>
<feature type="transmembrane region" description="Helical" evidence="1">
    <location>
        <begin position="67"/>
        <end position="88"/>
    </location>
</feature>
<feature type="transmembrane region" description="Helical" evidence="1">
    <location>
        <begin position="186"/>
        <end position="206"/>
    </location>
</feature>
<dbReference type="RefSeq" id="WP_192279554.1">
    <property type="nucleotide sequence ID" value="NZ_JACZDF010000003.1"/>
</dbReference>
<protein>
    <recommendedName>
        <fullName evidence="4">Transporter</fullName>
    </recommendedName>
</protein>
<evidence type="ECO:0008006" key="4">
    <source>
        <dbReference type="Google" id="ProtNLM"/>
    </source>
</evidence>
<feature type="transmembrane region" description="Helical" evidence="1">
    <location>
        <begin position="109"/>
        <end position="128"/>
    </location>
</feature>
<dbReference type="Proteomes" id="UP000642107">
    <property type="component" value="Unassembled WGS sequence"/>
</dbReference>
<proteinExistence type="predicted"/>